<comment type="cofactor">
    <cofactor evidence="3">
        <name>Fe(2+)</name>
        <dbReference type="ChEBI" id="CHEBI:29033"/>
    </cofactor>
    <text evidence="3">Binds 1 Fe(2+) ion.</text>
</comment>
<dbReference type="HAMAP" id="MF_00163">
    <property type="entry name" value="Pep_deformylase"/>
    <property type="match status" value="1"/>
</dbReference>
<protein>
    <recommendedName>
        <fullName evidence="3">Peptide deformylase</fullName>
        <shortName evidence="3">PDF</shortName>
        <ecNumber evidence="3">3.5.1.88</ecNumber>
    </recommendedName>
    <alternativeName>
        <fullName evidence="3">Polypeptide deformylase</fullName>
    </alternativeName>
</protein>
<dbReference type="InterPro" id="IPR023635">
    <property type="entry name" value="Peptide_deformylase"/>
</dbReference>
<feature type="binding site" evidence="3">
    <location>
        <position position="131"/>
    </location>
    <ligand>
        <name>Fe cation</name>
        <dbReference type="ChEBI" id="CHEBI:24875"/>
    </ligand>
</feature>
<dbReference type="SUPFAM" id="SSF56420">
    <property type="entry name" value="Peptide deformylase"/>
    <property type="match status" value="1"/>
</dbReference>
<dbReference type="PIRSF" id="PIRSF004749">
    <property type="entry name" value="Pep_def"/>
    <property type="match status" value="1"/>
</dbReference>
<sequence length="160" mass="17750">MAIRIIVKEGEDVLRKKSREVTKFDERLWQLLDDMAETLYGSGNGVGLAAPQVGILRRVVVIDVGEGLIELVNPEIVSKSGEQTGSEGCLSCPGEYGIVTRPKKVRVRAFDRHGKPYEISGEDLLARAFCHEIDHLEGRLFKDIASRMLEPDEVSGDVEE</sequence>
<dbReference type="Proteomes" id="UP000294682">
    <property type="component" value="Unassembled WGS sequence"/>
</dbReference>
<dbReference type="PANTHER" id="PTHR10458">
    <property type="entry name" value="PEPTIDE DEFORMYLASE"/>
    <property type="match status" value="1"/>
</dbReference>
<accession>A0A9X8UJI9</accession>
<keyword evidence="3" id="KW-0648">Protein biosynthesis</keyword>
<reference evidence="4 5" key="1">
    <citation type="submission" date="2019-03" db="EMBL/GenBank/DDBJ databases">
        <title>Genomic Encyclopedia of Type Strains, Phase IV (KMG-IV): sequencing the most valuable type-strain genomes for metagenomic binning, comparative biology and taxonomic classification.</title>
        <authorList>
            <person name="Goeker M."/>
        </authorList>
    </citation>
    <scope>NUCLEOTIDE SEQUENCE [LARGE SCALE GENOMIC DNA]</scope>
    <source>
        <strain evidence="4 5">DSM 100433</strain>
    </source>
</reference>
<gene>
    <name evidence="3" type="primary">def</name>
    <name evidence="4" type="ORF">EDD78_10782</name>
</gene>
<keyword evidence="5" id="KW-1185">Reference proteome</keyword>
<dbReference type="PANTHER" id="PTHR10458:SF22">
    <property type="entry name" value="PEPTIDE DEFORMYLASE"/>
    <property type="match status" value="1"/>
</dbReference>
<dbReference type="EMBL" id="SLUK01000007">
    <property type="protein sequence ID" value="TCL42981.1"/>
    <property type="molecule type" value="Genomic_DNA"/>
</dbReference>
<evidence type="ECO:0000256" key="3">
    <source>
        <dbReference type="HAMAP-Rule" id="MF_00163"/>
    </source>
</evidence>
<dbReference type="Pfam" id="PF01327">
    <property type="entry name" value="Pep_deformylase"/>
    <property type="match status" value="1"/>
</dbReference>
<dbReference type="PRINTS" id="PR01576">
    <property type="entry name" value="PDEFORMYLASE"/>
</dbReference>
<keyword evidence="3" id="KW-0479">Metal-binding</keyword>
<dbReference type="CDD" id="cd00487">
    <property type="entry name" value="Pep_deformylase"/>
    <property type="match status" value="1"/>
</dbReference>
<dbReference type="RefSeq" id="WP_079700027.1">
    <property type="nucleotide sequence ID" value="NZ_JADNAH010000002.1"/>
</dbReference>
<feature type="binding site" evidence="3">
    <location>
        <position position="135"/>
    </location>
    <ligand>
        <name>Fe cation</name>
        <dbReference type="ChEBI" id="CHEBI:24875"/>
    </ligand>
</feature>
<comment type="function">
    <text evidence="3">Removes the formyl group from the N-terminal Met of newly synthesized proteins. Requires at least a dipeptide for an efficient rate of reaction. N-terminal L-methionine is a prerequisite for activity but the enzyme has broad specificity at other positions.</text>
</comment>
<dbReference type="InterPro" id="IPR036821">
    <property type="entry name" value="Peptide_deformylase_sf"/>
</dbReference>
<dbReference type="NCBIfam" id="NF001159">
    <property type="entry name" value="PRK00150.1-3"/>
    <property type="match status" value="1"/>
</dbReference>
<dbReference type="OrthoDB" id="9784988at2"/>
<evidence type="ECO:0000313" key="4">
    <source>
        <dbReference type="EMBL" id="TCL42981.1"/>
    </source>
</evidence>
<dbReference type="GO" id="GO:0046872">
    <property type="term" value="F:metal ion binding"/>
    <property type="evidence" value="ECO:0007669"/>
    <property type="project" value="UniProtKB-KW"/>
</dbReference>
<organism evidence="4 5">
    <name type="scientific">Harryflintia acetispora</name>
    <dbReference type="NCBI Taxonomy" id="1849041"/>
    <lineage>
        <taxon>Bacteria</taxon>
        <taxon>Bacillati</taxon>
        <taxon>Bacillota</taxon>
        <taxon>Clostridia</taxon>
        <taxon>Eubacteriales</taxon>
        <taxon>Oscillospiraceae</taxon>
        <taxon>Harryflintia</taxon>
    </lineage>
</organism>
<keyword evidence="2 3" id="KW-0408">Iron</keyword>
<name>A0A9X8UJI9_9FIRM</name>
<dbReference type="AlphaFoldDB" id="A0A9X8UJI9"/>
<evidence type="ECO:0000313" key="5">
    <source>
        <dbReference type="Proteomes" id="UP000294682"/>
    </source>
</evidence>
<proteinExistence type="inferred from homology"/>
<dbReference type="GO" id="GO:0006412">
    <property type="term" value="P:translation"/>
    <property type="evidence" value="ECO:0007669"/>
    <property type="project" value="UniProtKB-UniRule"/>
</dbReference>
<feature type="binding site" evidence="3">
    <location>
        <position position="89"/>
    </location>
    <ligand>
        <name>Fe cation</name>
        <dbReference type="ChEBI" id="CHEBI:24875"/>
    </ligand>
</feature>
<dbReference type="GO" id="GO:0042586">
    <property type="term" value="F:peptide deformylase activity"/>
    <property type="evidence" value="ECO:0007669"/>
    <property type="project" value="UniProtKB-UniRule"/>
</dbReference>
<comment type="similarity">
    <text evidence="1 3">Belongs to the polypeptide deformylase family.</text>
</comment>
<comment type="catalytic activity">
    <reaction evidence="3">
        <text>N-terminal N-formyl-L-methionyl-[peptide] + H2O = N-terminal L-methionyl-[peptide] + formate</text>
        <dbReference type="Rhea" id="RHEA:24420"/>
        <dbReference type="Rhea" id="RHEA-COMP:10639"/>
        <dbReference type="Rhea" id="RHEA-COMP:10640"/>
        <dbReference type="ChEBI" id="CHEBI:15377"/>
        <dbReference type="ChEBI" id="CHEBI:15740"/>
        <dbReference type="ChEBI" id="CHEBI:49298"/>
        <dbReference type="ChEBI" id="CHEBI:64731"/>
        <dbReference type="EC" id="3.5.1.88"/>
    </reaction>
</comment>
<dbReference type="Gene3D" id="3.90.45.10">
    <property type="entry name" value="Peptide deformylase"/>
    <property type="match status" value="1"/>
</dbReference>
<keyword evidence="3" id="KW-0378">Hydrolase</keyword>
<comment type="caution">
    <text evidence="4">The sequence shown here is derived from an EMBL/GenBank/DDBJ whole genome shotgun (WGS) entry which is preliminary data.</text>
</comment>
<dbReference type="NCBIfam" id="TIGR00079">
    <property type="entry name" value="pept_deformyl"/>
    <property type="match status" value="1"/>
</dbReference>
<evidence type="ECO:0000256" key="1">
    <source>
        <dbReference type="ARBA" id="ARBA00010759"/>
    </source>
</evidence>
<dbReference type="EC" id="3.5.1.88" evidence="3"/>
<feature type="active site" evidence="3">
    <location>
        <position position="132"/>
    </location>
</feature>
<evidence type="ECO:0000256" key="2">
    <source>
        <dbReference type="ARBA" id="ARBA00023004"/>
    </source>
</evidence>